<dbReference type="VEuPathDB" id="FungiDB:HMPREF1544_06589"/>
<proteinExistence type="predicted"/>
<name>S2JUZ5_MUCC1</name>
<reference evidence="3" key="1">
    <citation type="submission" date="2013-05" db="EMBL/GenBank/DDBJ databases">
        <title>The Genome sequence of Mucor circinelloides f. circinelloides 1006PhL.</title>
        <authorList>
            <consortium name="The Broad Institute Genomics Platform"/>
            <person name="Cuomo C."/>
            <person name="Earl A."/>
            <person name="Findley K."/>
            <person name="Lee S.C."/>
            <person name="Walker B."/>
            <person name="Young S."/>
            <person name="Zeng Q."/>
            <person name="Gargeya S."/>
            <person name="Fitzgerald M."/>
            <person name="Haas B."/>
            <person name="Abouelleil A."/>
            <person name="Allen A.W."/>
            <person name="Alvarado L."/>
            <person name="Arachchi H.M."/>
            <person name="Berlin A.M."/>
            <person name="Chapman S.B."/>
            <person name="Gainer-Dewar J."/>
            <person name="Goldberg J."/>
            <person name="Griggs A."/>
            <person name="Gujja S."/>
            <person name="Hansen M."/>
            <person name="Howarth C."/>
            <person name="Imamovic A."/>
            <person name="Ireland A."/>
            <person name="Larimer J."/>
            <person name="McCowan C."/>
            <person name="Murphy C."/>
            <person name="Pearson M."/>
            <person name="Poon T.W."/>
            <person name="Priest M."/>
            <person name="Roberts A."/>
            <person name="Saif S."/>
            <person name="Shea T."/>
            <person name="Sisk P."/>
            <person name="Sykes S."/>
            <person name="Wortman J."/>
            <person name="Nusbaum C."/>
            <person name="Birren B."/>
        </authorList>
    </citation>
    <scope>NUCLEOTIDE SEQUENCE [LARGE SCALE GENOMIC DNA]</scope>
    <source>
        <strain evidence="3">1006PhL</strain>
    </source>
</reference>
<sequence>MEPPALNLVVPSTVINARKAKNYKLDFIIVGFKAGDWTNAIAVAEHLANFNKFRKAKLTGERLYQRYQNTINAVSMSYTSDKFLRRYATEVVQFFDQDDFRTEVLNILKALPESSKRSADTMLDVEAQEEEGALEELEKQESEPGKVSNSLLGTEMSVDMAVDSLANQATPTLLTYATIKTMMFERARALFVLYKDKKYISSQQRKLMSCGSSLILDLVDMAPGNDFRTLVSPQQWNALVQSFTNRYKIEESAWPAEVQERWRAATSKVSYADQFNGAKRYMHGLLKAALADTLRNEYELMLAILDTSKDISSSKSLQSASEDDYVFQIWLPIFKKLFSGTPIQLKIGETVNSESTEQKMLLFPGATNIIGFKTDMRFYYNVNENDILDLASVEASLPKSGQAKLLDDHAKLLREGKCNTAAIYRATGGTTGHSWILQISGLKCTLTTVSYSDYDLHVATSQDVITFPTSVNDFNNLNDVTKFLQVLHTFKNDLWTIAERIQKSSREEPQILGMQQAPSAISFFTPPKEDLPRAQFPDINNQILHSGTDVSPLRT</sequence>
<dbReference type="OrthoDB" id="2277643at2759"/>
<dbReference type="eggNOG" id="ENOG502T6W5">
    <property type="taxonomic scope" value="Eukaryota"/>
</dbReference>
<keyword evidence="3" id="KW-1185">Reference proteome</keyword>
<evidence type="ECO:0000313" key="3">
    <source>
        <dbReference type="Proteomes" id="UP000014254"/>
    </source>
</evidence>
<accession>S2JUZ5</accession>
<dbReference type="Proteomes" id="UP000014254">
    <property type="component" value="Unassembled WGS sequence"/>
</dbReference>
<dbReference type="STRING" id="1220926.S2JUZ5"/>
<protein>
    <submittedName>
        <fullName evidence="2">Uncharacterized protein</fullName>
    </submittedName>
</protein>
<dbReference type="AlphaFoldDB" id="S2JUZ5"/>
<evidence type="ECO:0000256" key="1">
    <source>
        <dbReference type="SAM" id="MobiDB-lite"/>
    </source>
</evidence>
<dbReference type="InParanoid" id="S2JUZ5"/>
<evidence type="ECO:0000313" key="2">
    <source>
        <dbReference type="EMBL" id="EPB86613.1"/>
    </source>
</evidence>
<feature type="region of interest" description="Disordered" evidence="1">
    <location>
        <begin position="130"/>
        <end position="149"/>
    </location>
</feature>
<dbReference type="EMBL" id="KE123985">
    <property type="protein sequence ID" value="EPB86613.1"/>
    <property type="molecule type" value="Genomic_DNA"/>
</dbReference>
<gene>
    <name evidence="2" type="ORF">HMPREF1544_06589</name>
</gene>
<organism evidence="2 3">
    <name type="scientific">Mucor circinelloides f. circinelloides (strain 1006PhL)</name>
    <name type="common">Mucormycosis agent</name>
    <name type="synonym">Calyptromyces circinelloides</name>
    <dbReference type="NCBI Taxonomy" id="1220926"/>
    <lineage>
        <taxon>Eukaryota</taxon>
        <taxon>Fungi</taxon>
        <taxon>Fungi incertae sedis</taxon>
        <taxon>Mucoromycota</taxon>
        <taxon>Mucoromycotina</taxon>
        <taxon>Mucoromycetes</taxon>
        <taxon>Mucorales</taxon>
        <taxon>Mucorineae</taxon>
        <taxon>Mucoraceae</taxon>
        <taxon>Mucor</taxon>
    </lineage>
</organism>